<reference evidence="4 6" key="1">
    <citation type="journal article" date="2011" name="Science">
        <title>Comparative functional genomics of the fission yeasts.</title>
        <authorList>
            <person name="Rhind N."/>
            <person name="Chen Z."/>
            <person name="Yassour M."/>
            <person name="Thompson D.A."/>
            <person name="Haas B.J."/>
            <person name="Habib N."/>
            <person name="Wapinski I."/>
            <person name="Roy S."/>
            <person name="Lin M.F."/>
            <person name="Heiman D.I."/>
            <person name="Young S.K."/>
            <person name="Furuya K."/>
            <person name="Guo Y."/>
            <person name="Pidoux A."/>
            <person name="Chen H.M."/>
            <person name="Robbertse B."/>
            <person name="Goldberg J.M."/>
            <person name="Aoki K."/>
            <person name="Bayne E.H."/>
            <person name="Berlin A.M."/>
            <person name="Desjardins C.A."/>
            <person name="Dobbs E."/>
            <person name="Dukaj L."/>
            <person name="Fan L."/>
            <person name="FitzGerald M.G."/>
            <person name="French C."/>
            <person name="Gujja S."/>
            <person name="Hansen K."/>
            <person name="Keifenheim D."/>
            <person name="Levin J.Z."/>
            <person name="Mosher R.A."/>
            <person name="Mueller C.A."/>
            <person name="Pfiffner J."/>
            <person name="Priest M."/>
            <person name="Russ C."/>
            <person name="Smialowska A."/>
            <person name="Swoboda P."/>
            <person name="Sykes S.M."/>
            <person name="Vaughn M."/>
            <person name="Vengrova S."/>
            <person name="Yoder R."/>
            <person name="Zeng Q."/>
            <person name="Allshire R."/>
            <person name="Baulcombe D."/>
            <person name="Birren B.W."/>
            <person name="Brown W."/>
            <person name="Ekwall K."/>
            <person name="Kellis M."/>
            <person name="Leatherwood J."/>
            <person name="Levin H."/>
            <person name="Margalit H."/>
            <person name="Martienssen R."/>
            <person name="Nieduszynski C.A."/>
            <person name="Spatafora J.W."/>
            <person name="Friedman N."/>
            <person name="Dalgaard J.Z."/>
            <person name="Baumann P."/>
            <person name="Niki H."/>
            <person name="Regev A."/>
            <person name="Nusbaum C."/>
        </authorList>
    </citation>
    <scope>NUCLEOTIDE SEQUENCE [LARGE SCALE GENOMIC DNA]</scope>
    <source>
        <strain evidence="6">yFS275 / FY16936</strain>
    </source>
</reference>
<dbReference type="Gene3D" id="1.20.1280.170">
    <property type="entry name" value="Exocyst complex component Exo70"/>
    <property type="match status" value="1"/>
</dbReference>
<dbReference type="VEuPathDB" id="FungiDB:SJAG_04960"/>
<dbReference type="SUPFAM" id="SSF74788">
    <property type="entry name" value="Cullin repeat-like"/>
    <property type="match status" value="1"/>
</dbReference>
<dbReference type="EMBL" id="KE651167">
    <property type="protein sequence ID" value="EEB09735.1"/>
    <property type="molecule type" value="Genomic_DNA"/>
</dbReference>
<dbReference type="Pfam" id="PF03081">
    <property type="entry name" value="Exo70_C"/>
    <property type="match status" value="1"/>
</dbReference>
<protein>
    <submittedName>
        <fullName evidence="4">Exocyst complex subunit Exo70</fullName>
    </submittedName>
</protein>
<dbReference type="AlphaFoldDB" id="B6K881"/>
<dbReference type="HOGENOM" id="CLU_010236_4_2_1"/>
<dbReference type="GO" id="GO:0005546">
    <property type="term" value="F:phosphatidylinositol-4,5-bisphosphate binding"/>
    <property type="evidence" value="ECO:0007669"/>
    <property type="project" value="InterPro"/>
</dbReference>
<dbReference type="InterPro" id="IPR016159">
    <property type="entry name" value="Cullin_repeat-like_dom_sf"/>
</dbReference>
<dbReference type="eggNOG" id="KOG2344">
    <property type="taxonomic scope" value="Eukaryota"/>
</dbReference>
<dbReference type="OrthoDB" id="1922221at2759"/>
<dbReference type="InterPro" id="IPR046364">
    <property type="entry name" value="Exo70_C"/>
</dbReference>
<evidence type="ECO:0000256" key="2">
    <source>
        <dbReference type="ARBA" id="ARBA00022448"/>
    </source>
</evidence>
<dbReference type="Proteomes" id="UP000001744">
    <property type="component" value="Unassembled WGS sequence"/>
</dbReference>
<organism evidence="4 6">
    <name type="scientific">Schizosaccharomyces japonicus (strain yFS275 / FY16936)</name>
    <name type="common">Fission yeast</name>
    <dbReference type="NCBI Taxonomy" id="402676"/>
    <lineage>
        <taxon>Eukaryota</taxon>
        <taxon>Fungi</taxon>
        <taxon>Dikarya</taxon>
        <taxon>Ascomycota</taxon>
        <taxon>Taphrinomycotina</taxon>
        <taxon>Schizosaccharomycetes</taxon>
        <taxon>Schizosaccharomycetales</taxon>
        <taxon>Schizosaccharomycetaceae</taxon>
        <taxon>Schizosaccharomyces</taxon>
    </lineage>
</organism>
<evidence type="ECO:0000313" key="6">
    <source>
        <dbReference type="Proteomes" id="UP000001744"/>
    </source>
</evidence>
<accession>B6K881</accession>
<evidence type="ECO:0000256" key="1">
    <source>
        <dbReference type="ARBA" id="ARBA00006756"/>
    </source>
</evidence>
<dbReference type="GO" id="GO:0000145">
    <property type="term" value="C:exocyst"/>
    <property type="evidence" value="ECO:0007669"/>
    <property type="project" value="InterPro"/>
</dbReference>
<name>B6K881_SCHJY</name>
<dbReference type="GeneID" id="7050390"/>
<evidence type="ECO:0000259" key="3">
    <source>
        <dbReference type="Pfam" id="PF03081"/>
    </source>
</evidence>
<feature type="domain" description="Exocyst complex subunit Exo70 C-terminal" evidence="3">
    <location>
        <begin position="236"/>
        <end position="604"/>
    </location>
</feature>
<dbReference type="OMA" id="CDQAKPL"/>
<sequence>MQVGEYDTFQKNLVAVSKKVSDISLLLGSMEGRLKTLQQTTSKVHGDITNYNRISKNVNTALKRLETIREVYLQFSALEDQVKRCEQTDSEPMEQLDGVMETLRQICELKIHLENDNLSYLSSAIDRINELLKSGIQTLQSLCITQLSSFNHMNQDPIDVLDWKYQWAFPTVELKAFVSLIHSFDKDVLIPCSCSSEIDTLYISSRSEYLSGILQEVGKNVDVALLRNQASQNMSDEISIYSAALVRLLPLEANELIEIYGLADAKQLYPLIVNRVVDMVNTVFQQVFQIYNDRYVYDNYILFPMVGNLSTVITVLAKDMPFEDEALTMCLVRIKKKIEKLISSNIVTFYESICTNNTSLKLSLDRIDEETAGVTEYLSILCSSEHAFYLFQRIGNWGWRNEQNIPLDSPNHMADAAGIEIVTNYVMDCIENYIESVRVYAKATTQPPSFASAQVLLVFYHIDHALRALTLNETLYENLITRLSDCKQRFTSAYMDIWNKCSQNLLDATYTKSSSNKTGMAAKDRETLKERFRNFNEQITQVVEIHKAQVRFDPETAPTLLREVLKTVVPLYERFYDRYANSDFTKKREKYIKFGKTDLNTFITSAFEAS</sequence>
<dbReference type="GO" id="GO:0001411">
    <property type="term" value="C:hyphal tip"/>
    <property type="evidence" value="ECO:0000269"/>
    <property type="project" value="JaponicusDB"/>
</dbReference>
<keyword evidence="2" id="KW-0813">Transport</keyword>
<keyword evidence="6" id="KW-1185">Reference proteome</keyword>
<gene>
    <name evidence="5" type="primary">exo70</name>
    <name evidence="4" type="ORF">SJAG_04960</name>
</gene>
<proteinExistence type="inferred from homology"/>
<dbReference type="GO" id="GO:0035838">
    <property type="term" value="C:growing cell tip"/>
    <property type="evidence" value="ECO:0000269"/>
    <property type="project" value="JaponicusDB"/>
</dbReference>
<evidence type="ECO:0000313" key="5">
    <source>
        <dbReference type="JaponicusDB" id="SJAG_04960"/>
    </source>
</evidence>
<evidence type="ECO:0000313" key="4">
    <source>
        <dbReference type="EMBL" id="EEB09735.1"/>
    </source>
</evidence>
<dbReference type="RefSeq" id="XP_002176028.1">
    <property type="nucleotide sequence ID" value="XM_002175992.2"/>
</dbReference>
<dbReference type="JaponicusDB" id="SJAG_04960">
    <property type="gene designation" value="exo70"/>
</dbReference>
<dbReference type="GO" id="GO:0006887">
    <property type="term" value="P:exocytosis"/>
    <property type="evidence" value="ECO:0007669"/>
    <property type="project" value="InterPro"/>
</dbReference>
<dbReference type="STRING" id="402676.B6K881"/>
<comment type="similarity">
    <text evidence="1">Belongs to the EXO70 family.</text>
</comment>